<gene>
    <name evidence="1" type="ORF">BAGA_09125</name>
</gene>
<organism evidence="1 2">
    <name type="scientific">Bacillus gaemokensis</name>
    <dbReference type="NCBI Taxonomy" id="574375"/>
    <lineage>
        <taxon>Bacteria</taxon>
        <taxon>Bacillati</taxon>
        <taxon>Bacillota</taxon>
        <taxon>Bacilli</taxon>
        <taxon>Bacillales</taxon>
        <taxon>Bacillaceae</taxon>
        <taxon>Bacillus</taxon>
        <taxon>Bacillus cereus group</taxon>
    </lineage>
</organism>
<proteinExistence type="predicted"/>
<evidence type="ECO:0000313" key="2">
    <source>
        <dbReference type="Proteomes" id="UP000027778"/>
    </source>
</evidence>
<evidence type="ECO:0000313" key="1">
    <source>
        <dbReference type="EMBL" id="KEK23437.1"/>
    </source>
</evidence>
<protein>
    <submittedName>
        <fullName evidence="1">Uncharacterized protein</fullName>
    </submittedName>
</protein>
<dbReference type="OrthoDB" id="2917489at2"/>
<reference evidence="1 2" key="1">
    <citation type="submission" date="2014-06" db="EMBL/GenBank/DDBJ databases">
        <title>Draft genome sequence of Bacillus gaemokensis JCM 15801 (MCCC 1A00707).</title>
        <authorList>
            <person name="Lai Q."/>
            <person name="Liu Y."/>
            <person name="Shao Z."/>
        </authorList>
    </citation>
    <scope>NUCLEOTIDE SEQUENCE [LARGE SCALE GENOMIC DNA]</scope>
    <source>
        <strain evidence="1 2">JCM 15801</strain>
    </source>
</reference>
<sequence>MHIQFSCTGGLANLHLTFQTETVELPKEKAKELLDLIKQANLFNLKPSEVKVATTKGADAFSYQLKIEDGKEQKSFSFTDVTAPQEVRPLLDYLRNLAIAEKMKE</sequence>
<comment type="caution">
    <text evidence="1">The sequence shown here is derived from an EMBL/GenBank/DDBJ whole genome shotgun (WGS) entry which is preliminary data.</text>
</comment>
<dbReference type="eggNOG" id="ENOG5030VRB">
    <property type="taxonomic scope" value="Bacteria"/>
</dbReference>
<dbReference type="Pfam" id="PF20242">
    <property type="entry name" value="Emfourin"/>
    <property type="match status" value="1"/>
</dbReference>
<dbReference type="EMBL" id="JOTM01000016">
    <property type="protein sequence ID" value="KEK23437.1"/>
    <property type="molecule type" value="Genomic_DNA"/>
</dbReference>
<dbReference type="RefSeq" id="WP_033675629.1">
    <property type="nucleotide sequence ID" value="NZ_JOTM01000016.1"/>
</dbReference>
<name>A0A073KAI5_9BACI</name>
<accession>A0A073KAI5</accession>
<dbReference type="AlphaFoldDB" id="A0A073KAI5"/>
<keyword evidence="2" id="KW-1185">Reference proteome</keyword>
<dbReference type="InterPro" id="IPR049457">
    <property type="entry name" value="Emfourin"/>
</dbReference>
<dbReference type="Proteomes" id="UP000027778">
    <property type="component" value="Unassembled WGS sequence"/>
</dbReference>